<proteinExistence type="predicted"/>
<keyword evidence="2" id="KW-1185">Reference proteome</keyword>
<dbReference type="Proteomes" id="UP000822688">
    <property type="component" value="Chromosome 7"/>
</dbReference>
<evidence type="ECO:0000313" key="2">
    <source>
        <dbReference type="Proteomes" id="UP000822688"/>
    </source>
</evidence>
<dbReference type="AlphaFoldDB" id="A0A8T0H4H2"/>
<evidence type="ECO:0000313" key="1">
    <source>
        <dbReference type="EMBL" id="KAG0566153.1"/>
    </source>
</evidence>
<protein>
    <submittedName>
        <fullName evidence="1">Uncharacterized protein</fullName>
    </submittedName>
</protein>
<name>A0A8T0H4H2_CERPU</name>
<sequence>MYQVTGRTIVLDLEEEKQNARAWSSRNATLKQSEQCMDGAVLLRCKLVPKQLMKFQIFLVVDISIEVCLHRNFNVMWVLKGLSGCEQWLNSIERSTESRFVCSHIPLEICNRCGTVTRVTCYTIVYI</sequence>
<comment type="caution">
    <text evidence="1">The sequence shown here is derived from an EMBL/GenBank/DDBJ whole genome shotgun (WGS) entry which is preliminary data.</text>
</comment>
<dbReference type="EMBL" id="CM026428">
    <property type="protein sequence ID" value="KAG0566153.1"/>
    <property type="molecule type" value="Genomic_DNA"/>
</dbReference>
<gene>
    <name evidence="1" type="ORF">KC19_7G042400</name>
</gene>
<organism evidence="1 2">
    <name type="scientific">Ceratodon purpureus</name>
    <name type="common">Fire moss</name>
    <name type="synonym">Dicranum purpureum</name>
    <dbReference type="NCBI Taxonomy" id="3225"/>
    <lineage>
        <taxon>Eukaryota</taxon>
        <taxon>Viridiplantae</taxon>
        <taxon>Streptophyta</taxon>
        <taxon>Embryophyta</taxon>
        <taxon>Bryophyta</taxon>
        <taxon>Bryophytina</taxon>
        <taxon>Bryopsida</taxon>
        <taxon>Dicranidae</taxon>
        <taxon>Pseudoditrichales</taxon>
        <taxon>Ditrichaceae</taxon>
        <taxon>Ceratodon</taxon>
    </lineage>
</organism>
<accession>A0A8T0H4H2</accession>
<reference evidence="1" key="1">
    <citation type="submission" date="2020-06" db="EMBL/GenBank/DDBJ databases">
        <title>WGS assembly of Ceratodon purpureus strain R40.</title>
        <authorList>
            <person name="Carey S.B."/>
            <person name="Jenkins J."/>
            <person name="Shu S."/>
            <person name="Lovell J.T."/>
            <person name="Sreedasyam A."/>
            <person name="Maumus F."/>
            <person name="Tiley G.P."/>
            <person name="Fernandez-Pozo N."/>
            <person name="Barry K."/>
            <person name="Chen C."/>
            <person name="Wang M."/>
            <person name="Lipzen A."/>
            <person name="Daum C."/>
            <person name="Saski C.A."/>
            <person name="Payton A.C."/>
            <person name="Mcbreen J.C."/>
            <person name="Conrad R.E."/>
            <person name="Kollar L.M."/>
            <person name="Olsson S."/>
            <person name="Huttunen S."/>
            <person name="Landis J.B."/>
            <person name="Wickett N.J."/>
            <person name="Johnson M.G."/>
            <person name="Rensing S.A."/>
            <person name="Grimwood J."/>
            <person name="Schmutz J."/>
            <person name="Mcdaniel S.F."/>
        </authorList>
    </citation>
    <scope>NUCLEOTIDE SEQUENCE</scope>
    <source>
        <strain evidence="1">R40</strain>
    </source>
</reference>